<evidence type="ECO:0000256" key="1">
    <source>
        <dbReference type="SAM" id="MobiDB-lite"/>
    </source>
</evidence>
<feature type="transmembrane region" description="Helical" evidence="2">
    <location>
        <begin position="104"/>
        <end position="127"/>
    </location>
</feature>
<comment type="caution">
    <text evidence="3">The sequence shown here is derived from an EMBL/GenBank/DDBJ whole genome shotgun (WGS) entry which is preliminary data.</text>
</comment>
<keyword evidence="2" id="KW-0472">Membrane</keyword>
<dbReference type="Pfam" id="PF04087">
    <property type="entry name" value="DUF389"/>
    <property type="match status" value="1"/>
</dbReference>
<organism evidence="3 4">
    <name type="scientific">Aurantiacibacter flavus</name>
    <dbReference type="NCBI Taxonomy" id="3145232"/>
    <lineage>
        <taxon>Bacteria</taxon>
        <taxon>Pseudomonadati</taxon>
        <taxon>Pseudomonadota</taxon>
        <taxon>Alphaproteobacteria</taxon>
        <taxon>Sphingomonadales</taxon>
        <taxon>Erythrobacteraceae</taxon>
        <taxon>Aurantiacibacter</taxon>
    </lineage>
</organism>
<keyword evidence="2" id="KW-0812">Transmembrane</keyword>
<keyword evidence="2" id="KW-1133">Transmembrane helix</keyword>
<feature type="compositionally biased region" description="Low complexity" evidence="1">
    <location>
        <begin position="28"/>
        <end position="38"/>
    </location>
</feature>
<feature type="transmembrane region" description="Helical" evidence="2">
    <location>
        <begin position="174"/>
        <end position="192"/>
    </location>
</feature>
<feature type="transmembrane region" description="Helical" evidence="2">
    <location>
        <begin position="81"/>
        <end position="98"/>
    </location>
</feature>
<feature type="transmembrane region" description="Helical" evidence="2">
    <location>
        <begin position="199"/>
        <end position="220"/>
    </location>
</feature>
<dbReference type="NCBIfam" id="TIGR00341">
    <property type="entry name" value="TIGR00341 family protein"/>
    <property type="match status" value="1"/>
</dbReference>
<feature type="transmembrane region" description="Helical" evidence="2">
    <location>
        <begin position="268"/>
        <end position="290"/>
    </location>
</feature>
<protein>
    <submittedName>
        <fullName evidence="3">TIGR00341 family protein</fullName>
    </submittedName>
</protein>
<dbReference type="PANTHER" id="PTHR20992:SF9">
    <property type="entry name" value="AT15442P-RELATED"/>
    <property type="match status" value="1"/>
</dbReference>
<accession>A0ABV0CY02</accession>
<dbReference type="EMBL" id="JBDLBR010000003">
    <property type="protein sequence ID" value="MEN7537749.1"/>
    <property type="molecule type" value="Genomic_DNA"/>
</dbReference>
<dbReference type="RefSeq" id="WP_346785188.1">
    <property type="nucleotide sequence ID" value="NZ_JBDLBR010000003.1"/>
</dbReference>
<evidence type="ECO:0000313" key="4">
    <source>
        <dbReference type="Proteomes" id="UP001484535"/>
    </source>
</evidence>
<dbReference type="Proteomes" id="UP001484535">
    <property type="component" value="Unassembled WGS sequence"/>
</dbReference>
<proteinExistence type="predicted"/>
<feature type="compositionally biased region" description="Basic and acidic residues" evidence="1">
    <location>
        <begin position="16"/>
        <end position="27"/>
    </location>
</feature>
<sequence length="541" mass="57830">MLLLDLPDFPRYRLRMQPESKSPDADKASAAGSGPASSHGPSLMHVWDTFQTWWHTEASGTVDQAAVIAKRRAECALTARYLLMVSMSAGIAILGLLLSSPAVVIGAMLLSPLMDPIMGVGFSLAIGDYKWLRQSAKSLAIGTGFAIMFCAVVVFMSPLQNVTSEIAARTRPNLFDLLVAIFSAIAGAYAMIRGREGTIVGVAIATALMPPLAVVGFGLATFNWTVFSGALLLFVTNLTAIALTATAMARAYGFSSSLSERGSQLQSVGMVVALVVLAVPLGLSLQTIAWETQAQRVIRDEISTVFEGKAEDVDPKVEFSTGAVQVSATVYTNELFDRAEVEGNAARQLESRLGRPVSVTILQIQSADAREAELAQLGESRQREAESLETAGVIAERLALLAGVPTDQVTVDRDNRRAMVRARPLDGANLAAYAELERRIDATEPAWDIRFEPPPLALPSIGFQEVTTDVGVSDTMTSEGRKALALVEWAQRRKGLPILLSGPTEAVEDVRKALADDGVAASTETSGSGYGTVRVEWDMEQ</sequence>
<evidence type="ECO:0000313" key="3">
    <source>
        <dbReference type="EMBL" id="MEN7537749.1"/>
    </source>
</evidence>
<evidence type="ECO:0000256" key="2">
    <source>
        <dbReference type="SAM" id="Phobius"/>
    </source>
</evidence>
<feature type="transmembrane region" description="Helical" evidence="2">
    <location>
        <begin position="139"/>
        <end position="159"/>
    </location>
</feature>
<name>A0ABV0CY02_9SPHN</name>
<gene>
    <name evidence="3" type="ORF">ABDJ38_11245</name>
</gene>
<feature type="transmembrane region" description="Helical" evidence="2">
    <location>
        <begin position="226"/>
        <end position="247"/>
    </location>
</feature>
<keyword evidence="4" id="KW-1185">Reference proteome</keyword>
<reference evidence="3 4" key="1">
    <citation type="submission" date="2024-05" db="EMBL/GenBank/DDBJ databases">
        <authorList>
            <person name="Park S."/>
        </authorList>
    </citation>
    <scope>NUCLEOTIDE SEQUENCE [LARGE SCALE GENOMIC DNA]</scope>
    <source>
        <strain evidence="3 4">DGU5</strain>
    </source>
</reference>
<feature type="region of interest" description="Disordered" evidence="1">
    <location>
        <begin position="16"/>
        <end position="40"/>
    </location>
</feature>
<dbReference type="PANTHER" id="PTHR20992">
    <property type="entry name" value="AT15442P-RELATED"/>
    <property type="match status" value="1"/>
</dbReference>
<dbReference type="InterPro" id="IPR005240">
    <property type="entry name" value="DUF389"/>
</dbReference>